<protein>
    <recommendedName>
        <fullName evidence="3">phosphoenolpyruvate carboxykinase (ATP)</fullName>
        <ecNumber evidence="3">4.1.1.49</ecNumber>
    </recommendedName>
</protein>
<dbReference type="InterPro" id="IPR013035">
    <property type="entry name" value="PEP_carboxykinase_C"/>
</dbReference>
<keyword evidence="5" id="KW-0547">Nucleotide-binding</keyword>
<keyword evidence="10" id="KW-0670">Pyruvate</keyword>
<comment type="pathway">
    <text evidence="1">Carbohydrate biosynthesis; gluconeogenesis.</text>
</comment>
<evidence type="ECO:0000256" key="7">
    <source>
        <dbReference type="ARBA" id="ARBA00022840"/>
    </source>
</evidence>
<evidence type="ECO:0000256" key="3">
    <source>
        <dbReference type="ARBA" id="ARBA00012363"/>
    </source>
</evidence>
<evidence type="ECO:0000313" key="10">
    <source>
        <dbReference type="EMBL" id="CAJ75104.1"/>
    </source>
</evidence>
<evidence type="ECO:0000256" key="2">
    <source>
        <dbReference type="ARBA" id="ARBA00006052"/>
    </source>
</evidence>
<evidence type="ECO:0000256" key="1">
    <source>
        <dbReference type="ARBA" id="ARBA00004742"/>
    </source>
</evidence>
<dbReference type="AlphaFoldDB" id="Q1Q521"/>
<sequence length="516" mass="58097">MRRNAERHALFTQFGNIAVHSTVKNRSAKLTVCIGSPEVCQTSLHPLQTEIVNNLAKTLDSVELYIRKAPFVRINRNMGDNREFSPNCTIFVSIQRPEMIRLAYMAWAALFPPKQETEPKQYIIYIPEWQESARQIVVFPEISTTVVLGTDYYGESKKGFLRMAMWNAKQRGMLGLHAGAKIIKARGIDGGIKKYGMLILGLSGTGKTTHTCHTHDLSDEGEGIEILQDDVVFLKKDGSAYGSERGFYLKTEGLDAVSQPIIYKASISRNAIFENVMVDYEGNVFFDDYTLTSNGRGIMLRSDLHPYISESIDLPAIDEMDGLIVAFITRRHTVVPLAAKLTPEQAGAVFMLGESIETSAGDPKRAGESVRSVGTNPFIIGDKSYDGNWFYDFVKRNEGKVQCYQLNTGGVGEIIEKLPDGKKVTKRKVKRVEIVEMSAIIRGIVRGTIKWENDRHWNFASPAYVEGMDISNYRVEKFYNETSIAQQVSDLRRERIEYIKGFDKLNKEIVKAVETI</sequence>
<keyword evidence="10" id="KW-0418">Kinase</keyword>
<comment type="similarity">
    <text evidence="2">Belongs to the phosphoenolpyruvate carboxykinase (ATP) family.</text>
</comment>
<dbReference type="EC" id="4.1.1.49" evidence="3"/>
<dbReference type="SUPFAM" id="SSF53795">
    <property type="entry name" value="PEP carboxykinase-like"/>
    <property type="match status" value="1"/>
</dbReference>
<comment type="catalytic activity">
    <reaction evidence="9">
        <text>oxaloacetate + ATP = phosphoenolpyruvate + ADP + CO2</text>
        <dbReference type="Rhea" id="RHEA:18617"/>
        <dbReference type="ChEBI" id="CHEBI:16452"/>
        <dbReference type="ChEBI" id="CHEBI:16526"/>
        <dbReference type="ChEBI" id="CHEBI:30616"/>
        <dbReference type="ChEBI" id="CHEBI:58702"/>
        <dbReference type="ChEBI" id="CHEBI:456216"/>
        <dbReference type="EC" id="4.1.1.49"/>
    </reaction>
</comment>
<organism evidence="10">
    <name type="scientific">Kuenenia stuttgartiensis</name>
    <dbReference type="NCBI Taxonomy" id="174633"/>
    <lineage>
        <taxon>Bacteria</taxon>
        <taxon>Pseudomonadati</taxon>
        <taxon>Planctomycetota</taxon>
        <taxon>Candidatus Brocadiia</taxon>
        <taxon>Candidatus Brocadiales</taxon>
        <taxon>Candidatus Brocadiaceae</taxon>
        <taxon>Candidatus Kuenenia</taxon>
    </lineage>
</organism>
<evidence type="ECO:0000256" key="8">
    <source>
        <dbReference type="ARBA" id="ARBA00023239"/>
    </source>
</evidence>
<proteinExistence type="inferred from homology"/>
<evidence type="ECO:0000256" key="6">
    <source>
        <dbReference type="ARBA" id="ARBA00022793"/>
    </source>
</evidence>
<evidence type="ECO:0000256" key="5">
    <source>
        <dbReference type="ARBA" id="ARBA00022741"/>
    </source>
</evidence>
<keyword evidence="8 10" id="KW-0456">Lyase</keyword>
<dbReference type="Gene3D" id="2.170.8.10">
    <property type="entry name" value="Phosphoenolpyruvate Carboxykinase, domain 2"/>
    <property type="match status" value="1"/>
</dbReference>
<evidence type="ECO:0000256" key="9">
    <source>
        <dbReference type="ARBA" id="ARBA00047371"/>
    </source>
</evidence>
<dbReference type="GO" id="GO:0005524">
    <property type="term" value="F:ATP binding"/>
    <property type="evidence" value="ECO:0007669"/>
    <property type="project" value="UniProtKB-KW"/>
</dbReference>
<gene>
    <name evidence="10" type="primary">pckA</name>
    <name evidence="10" type="ORF">kuste4342</name>
</gene>
<reference evidence="10" key="1">
    <citation type="journal article" date="2006" name="Nature">
        <title>Deciphering the evolution and metabolism of an anammox bacterium from a community genome.</title>
        <authorList>
            <person name="Strous M."/>
            <person name="Pelletier E."/>
            <person name="Mangenot S."/>
            <person name="Rattei T."/>
            <person name="Lehner A."/>
            <person name="Taylor M.W."/>
            <person name="Horn M."/>
            <person name="Daims H."/>
            <person name="Bartol-Mavel D."/>
            <person name="Wincker P."/>
            <person name="Barbe V."/>
            <person name="Fonknechten N."/>
            <person name="Vallenet D."/>
            <person name="Segurens B."/>
            <person name="Schenowitz-Truong C."/>
            <person name="Medigue C."/>
            <person name="Collingro A."/>
            <person name="Snel B."/>
            <person name="Dutilh B.E."/>
            <person name="OpDenCamp H.J.M."/>
            <person name="vanDerDrift C."/>
            <person name="Cirpus I."/>
            <person name="vanDePas-Schoonen K.T."/>
            <person name="Harhangi H.R."/>
            <person name="vanNiftrik L."/>
            <person name="Schmid M."/>
            <person name="Keltjens J."/>
            <person name="vanDeVossenberg J."/>
            <person name="Kartal B."/>
            <person name="Meier H."/>
            <person name="Frishman D."/>
            <person name="Huynen M.A."/>
            <person name="Mewes H."/>
            <person name="Weissenbach J."/>
            <person name="Jetten M.S.M."/>
            <person name="Wagner M."/>
            <person name="LePaslier D."/>
        </authorList>
    </citation>
    <scope>NUCLEOTIDE SEQUENCE</scope>
</reference>
<name>Q1Q521_KUEST</name>
<dbReference type="NCBIfam" id="NF006821">
    <property type="entry name" value="PRK09344.1-3"/>
    <property type="match status" value="1"/>
</dbReference>
<evidence type="ECO:0000256" key="4">
    <source>
        <dbReference type="ARBA" id="ARBA00022432"/>
    </source>
</evidence>
<dbReference type="Gene3D" id="3.90.228.20">
    <property type="match status" value="1"/>
</dbReference>
<dbReference type="InterPro" id="IPR001272">
    <property type="entry name" value="PEP_carboxykinase_ATP"/>
</dbReference>
<keyword evidence="4" id="KW-0312">Gluconeogenesis</keyword>
<dbReference type="GO" id="GO:0005829">
    <property type="term" value="C:cytosol"/>
    <property type="evidence" value="ECO:0007669"/>
    <property type="project" value="TreeGrafter"/>
</dbReference>
<keyword evidence="6" id="KW-0210">Decarboxylase</keyword>
<dbReference type="GO" id="GO:0006094">
    <property type="term" value="P:gluconeogenesis"/>
    <property type="evidence" value="ECO:0007669"/>
    <property type="project" value="UniProtKB-UniPathway"/>
</dbReference>
<accession>Q1Q521</accession>
<dbReference type="SUPFAM" id="SSF68923">
    <property type="entry name" value="PEP carboxykinase N-terminal domain"/>
    <property type="match status" value="1"/>
</dbReference>
<dbReference type="InterPro" id="IPR008210">
    <property type="entry name" value="PEP_carboxykinase_N"/>
</dbReference>
<keyword evidence="10" id="KW-0808">Transferase</keyword>
<dbReference type="EMBL" id="CT573071">
    <property type="protein sequence ID" value="CAJ75104.1"/>
    <property type="molecule type" value="Genomic_DNA"/>
</dbReference>
<dbReference type="UniPathway" id="UPA00138"/>
<dbReference type="PANTHER" id="PTHR30031">
    <property type="entry name" value="PHOSPHOENOLPYRUVATE CARBOXYKINASE ATP"/>
    <property type="match status" value="1"/>
</dbReference>
<keyword evidence="7" id="KW-0067">ATP-binding</keyword>
<dbReference type="PANTHER" id="PTHR30031:SF0">
    <property type="entry name" value="PHOSPHOENOLPYRUVATE CARBOXYKINASE (ATP)"/>
    <property type="match status" value="1"/>
</dbReference>
<dbReference type="Pfam" id="PF01293">
    <property type="entry name" value="PEPCK_ATP"/>
    <property type="match status" value="1"/>
</dbReference>
<dbReference type="GO" id="GO:0004612">
    <property type="term" value="F:phosphoenolpyruvate carboxykinase (ATP) activity"/>
    <property type="evidence" value="ECO:0007669"/>
    <property type="project" value="UniProtKB-EC"/>
</dbReference>
<dbReference type="GO" id="GO:0016301">
    <property type="term" value="F:kinase activity"/>
    <property type="evidence" value="ECO:0007669"/>
    <property type="project" value="UniProtKB-KW"/>
</dbReference>
<reference evidence="10" key="2">
    <citation type="submission" date="2006-01" db="EMBL/GenBank/DDBJ databases">
        <authorList>
            <person name="Genoscope"/>
        </authorList>
    </citation>
    <scope>NUCLEOTIDE SEQUENCE</scope>
</reference>